<dbReference type="Gene3D" id="2.30.30.110">
    <property type="match status" value="1"/>
</dbReference>
<accession>A0A4R5CCI2</accession>
<organism evidence="3 4">
    <name type="scientific">Actinomadura rubrisoli</name>
    <dbReference type="NCBI Taxonomy" id="2530368"/>
    <lineage>
        <taxon>Bacteria</taxon>
        <taxon>Bacillati</taxon>
        <taxon>Actinomycetota</taxon>
        <taxon>Actinomycetes</taxon>
        <taxon>Streptosporangiales</taxon>
        <taxon>Thermomonosporaceae</taxon>
        <taxon>Actinomadura</taxon>
    </lineage>
</organism>
<dbReference type="SUPFAM" id="SSF50118">
    <property type="entry name" value="Cell growth inhibitor/plasmid maintenance toxic component"/>
    <property type="match status" value="1"/>
</dbReference>
<sequence length="116" mass="12626">MAGFRRGGRGRLAPVRRGEVWIVGSRVSGRDQYVLIVGNDLLVESLGSVITVGVEAGEAFAGASMVTVQLTQPFEGTVRAHWVTTVRKDRFERMVGMVDRHTMDVVDAALRAALDL</sequence>
<dbReference type="EMBL" id="SMKU01000002">
    <property type="protein sequence ID" value="TDD97708.1"/>
    <property type="molecule type" value="Genomic_DNA"/>
</dbReference>
<evidence type="ECO:0000256" key="1">
    <source>
        <dbReference type="ARBA" id="ARBA00007521"/>
    </source>
</evidence>
<dbReference type="InterPro" id="IPR011067">
    <property type="entry name" value="Plasmid_toxin/cell-grow_inhib"/>
</dbReference>
<evidence type="ECO:0000313" key="4">
    <source>
        <dbReference type="Proteomes" id="UP000294513"/>
    </source>
</evidence>
<evidence type="ECO:0008006" key="5">
    <source>
        <dbReference type="Google" id="ProtNLM"/>
    </source>
</evidence>
<proteinExistence type="inferred from homology"/>
<gene>
    <name evidence="3" type="ORF">E1298_01340</name>
</gene>
<evidence type="ECO:0000313" key="3">
    <source>
        <dbReference type="EMBL" id="TDD97708.1"/>
    </source>
</evidence>
<dbReference type="InterPro" id="IPR003477">
    <property type="entry name" value="PemK-like"/>
</dbReference>
<keyword evidence="2" id="KW-1277">Toxin-antitoxin system</keyword>
<comment type="caution">
    <text evidence="3">The sequence shown here is derived from an EMBL/GenBank/DDBJ whole genome shotgun (WGS) entry which is preliminary data.</text>
</comment>
<evidence type="ECO:0000256" key="2">
    <source>
        <dbReference type="ARBA" id="ARBA00022649"/>
    </source>
</evidence>
<reference evidence="3 4" key="1">
    <citation type="submission" date="2019-03" db="EMBL/GenBank/DDBJ databases">
        <title>Draft genome sequences of novel Actinobacteria.</title>
        <authorList>
            <person name="Sahin N."/>
            <person name="Ay H."/>
            <person name="Saygin H."/>
        </authorList>
    </citation>
    <scope>NUCLEOTIDE SEQUENCE [LARGE SCALE GENOMIC DNA]</scope>
    <source>
        <strain evidence="3 4">H3C3</strain>
    </source>
</reference>
<protein>
    <recommendedName>
        <fullName evidence="5">Type II toxin-antitoxin system PemK/MazF family toxin</fullName>
    </recommendedName>
</protein>
<keyword evidence="4" id="KW-1185">Reference proteome</keyword>
<dbReference type="AlphaFoldDB" id="A0A4R5CCI2"/>
<dbReference type="Pfam" id="PF02452">
    <property type="entry name" value="PemK_toxin"/>
    <property type="match status" value="1"/>
</dbReference>
<dbReference type="Proteomes" id="UP000294513">
    <property type="component" value="Unassembled WGS sequence"/>
</dbReference>
<comment type="similarity">
    <text evidence="1">Belongs to the PemK/MazF family.</text>
</comment>
<name>A0A4R5CCI2_9ACTN</name>
<dbReference type="GO" id="GO:0003677">
    <property type="term" value="F:DNA binding"/>
    <property type="evidence" value="ECO:0007669"/>
    <property type="project" value="InterPro"/>
</dbReference>